<dbReference type="AlphaFoldDB" id="A0A1S6JCV7"/>
<dbReference type="KEGG" id="spac:B1H29_24300"/>
<dbReference type="Proteomes" id="UP000189443">
    <property type="component" value="Chromosome"/>
</dbReference>
<keyword evidence="2" id="KW-1185">Reference proteome</keyword>
<proteinExistence type="predicted"/>
<evidence type="ECO:0000313" key="1">
    <source>
        <dbReference type="EMBL" id="AQS69596.1"/>
    </source>
</evidence>
<gene>
    <name evidence="1" type="ORF">B1H29_24300</name>
</gene>
<sequence length="75" mass="8147">MGGDAMLVKLGHDLYPSEEVCFLCAKPFDGAGTAVTWVGVGARIYLHGEYCAGSFVLRIARDAWQIEHDRDDSSA</sequence>
<organism evidence="1 2">
    <name type="scientific">Streptomyces pactum</name>
    <dbReference type="NCBI Taxonomy" id="68249"/>
    <lineage>
        <taxon>Bacteria</taxon>
        <taxon>Bacillati</taxon>
        <taxon>Actinomycetota</taxon>
        <taxon>Actinomycetes</taxon>
        <taxon>Kitasatosporales</taxon>
        <taxon>Streptomycetaceae</taxon>
        <taxon>Streptomyces</taxon>
    </lineage>
</organism>
<reference evidence="1 2" key="1">
    <citation type="submission" date="2017-02" db="EMBL/GenBank/DDBJ databases">
        <title>Streptomyces pactum ACT12 Genome sequencing and assembly.</title>
        <authorList>
            <person name="Xue Q."/>
            <person name="Yan X."/>
            <person name="Jia L."/>
            <person name="Yan H."/>
        </authorList>
    </citation>
    <scope>NUCLEOTIDE SEQUENCE [LARGE SCALE GENOMIC DNA]</scope>
    <source>
        <strain evidence="1 2">ACT12</strain>
    </source>
</reference>
<accession>A0A1S6JCV7</accession>
<dbReference type="EMBL" id="CP019724">
    <property type="protein sequence ID" value="AQS69596.1"/>
    <property type="molecule type" value="Genomic_DNA"/>
</dbReference>
<protein>
    <submittedName>
        <fullName evidence="1">Uncharacterized protein</fullName>
    </submittedName>
</protein>
<name>A0A1S6JCV7_9ACTN</name>
<evidence type="ECO:0000313" key="2">
    <source>
        <dbReference type="Proteomes" id="UP000189443"/>
    </source>
</evidence>